<evidence type="ECO:0000313" key="1">
    <source>
        <dbReference type="EMBL" id="SFX97195.1"/>
    </source>
</evidence>
<dbReference type="Proteomes" id="UP000182489">
    <property type="component" value="Unassembled WGS sequence"/>
</dbReference>
<comment type="caution">
    <text evidence="1">The sequence shown here is derived from an EMBL/GenBank/DDBJ whole genome shotgun (WGS) entry which is preliminary data.</text>
</comment>
<evidence type="ECO:0000313" key="2">
    <source>
        <dbReference type="Proteomes" id="UP000182489"/>
    </source>
</evidence>
<accession>A0AB38CC06</accession>
<organism evidence="1 2">
    <name type="scientific">Janthinobacterium lividum</name>
    <dbReference type="NCBI Taxonomy" id="29581"/>
    <lineage>
        <taxon>Bacteria</taxon>
        <taxon>Pseudomonadati</taxon>
        <taxon>Pseudomonadota</taxon>
        <taxon>Betaproteobacteria</taxon>
        <taxon>Burkholderiales</taxon>
        <taxon>Oxalobacteraceae</taxon>
        <taxon>Janthinobacterium</taxon>
    </lineage>
</organism>
<proteinExistence type="predicted"/>
<evidence type="ECO:0008006" key="3">
    <source>
        <dbReference type="Google" id="ProtNLM"/>
    </source>
</evidence>
<dbReference type="AlphaFoldDB" id="A0AB38CC06"/>
<gene>
    <name evidence="1" type="ORF">SAMN03097694_4039</name>
</gene>
<reference evidence="1 2" key="1">
    <citation type="submission" date="2016-11" db="EMBL/GenBank/DDBJ databases">
        <authorList>
            <person name="Varghese N."/>
            <person name="Submissions S."/>
        </authorList>
    </citation>
    <scope>NUCLEOTIDE SEQUENCE [LARGE SCALE GENOMIC DNA]</scope>
    <source>
        <strain evidence="1 2">NFR18</strain>
    </source>
</reference>
<dbReference type="RefSeq" id="WP_254798541.1">
    <property type="nucleotide sequence ID" value="NZ_FPKH01000004.1"/>
</dbReference>
<protein>
    <recommendedName>
        <fullName evidence="3">Single-stranded DNA-binding protein</fullName>
    </recommendedName>
</protein>
<name>A0AB38CC06_9BURK</name>
<sequence>MKNTIQILHVTQVAGRSKKTGNDYDMRMAQCIVHKPNRDTGVIEPLIGELVLPERFKDTQPGMYEVEFEVSISQDKRVGAQVFSITPTSAASQAKSAVVAPAAKANPAQQTSA</sequence>
<dbReference type="EMBL" id="FPKH01000004">
    <property type="protein sequence ID" value="SFX97195.1"/>
    <property type="molecule type" value="Genomic_DNA"/>
</dbReference>